<dbReference type="PANTHER" id="PTHR46566:SF5">
    <property type="entry name" value="1-PHOSPHOFRUCTOKINASE"/>
    <property type="match status" value="1"/>
</dbReference>
<sequence length="324" mass="33063">MILTVTLNPALDLTYRVGRLLPHRTHRVSSVDERPGGKGLNVARILHAAGEPVRATGVLGGDTGARVARLLDRDRIETAFTPIADETRRTVTITDCDATGFWEPGPTVTPAEWGAFRARYLRLLGSVSVVVLSGSLPRGLPVDAYARLIADATAAGVRTVLDTSGDALRAGVAAGPDLVKPNTEELVALVHGAPDATPPRAAADEGAVARLAALADAARALGAGAVVASAGPDGLVAVTAEGSWHARPPEVVTGNPTGAGDAFAATHARGLRDRTPWPTVLADAVALSVPAVAVAVAGAVDPSVAARLRPSVSVTPVLEEHPAC</sequence>
<evidence type="ECO:0000256" key="2">
    <source>
        <dbReference type="ARBA" id="ARBA00022679"/>
    </source>
</evidence>
<dbReference type="InterPro" id="IPR017583">
    <property type="entry name" value="Tagatose/fructose_Pkinase"/>
</dbReference>
<evidence type="ECO:0000256" key="3">
    <source>
        <dbReference type="ARBA" id="ARBA00022741"/>
    </source>
</evidence>
<protein>
    <submittedName>
        <fullName evidence="8">1-phosphofructokinase family hexose kinase</fullName>
    </submittedName>
</protein>
<evidence type="ECO:0000313" key="8">
    <source>
        <dbReference type="EMBL" id="GAA3393092.1"/>
    </source>
</evidence>
<evidence type="ECO:0000256" key="1">
    <source>
        <dbReference type="ARBA" id="ARBA00010688"/>
    </source>
</evidence>
<accession>A0ABP6T6F2</accession>
<reference evidence="9" key="1">
    <citation type="journal article" date="2019" name="Int. J. Syst. Evol. Microbiol.">
        <title>The Global Catalogue of Microorganisms (GCM) 10K type strain sequencing project: providing services to taxonomists for standard genome sequencing and annotation.</title>
        <authorList>
            <consortium name="The Broad Institute Genomics Platform"/>
            <consortium name="The Broad Institute Genome Sequencing Center for Infectious Disease"/>
            <person name="Wu L."/>
            <person name="Ma J."/>
        </authorList>
    </citation>
    <scope>NUCLEOTIDE SEQUENCE [LARGE SCALE GENOMIC DNA]</scope>
    <source>
        <strain evidence="9">JCM 9458</strain>
    </source>
</reference>
<dbReference type="InterPro" id="IPR011611">
    <property type="entry name" value="PfkB_dom"/>
</dbReference>
<comment type="similarity">
    <text evidence="1">Belongs to the carbohydrate kinase PfkB family.</text>
</comment>
<dbReference type="Gene3D" id="3.40.1190.20">
    <property type="match status" value="1"/>
</dbReference>
<evidence type="ECO:0000256" key="5">
    <source>
        <dbReference type="ARBA" id="ARBA00022840"/>
    </source>
</evidence>
<dbReference type="NCBIfam" id="TIGR03168">
    <property type="entry name" value="1-PFK"/>
    <property type="match status" value="1"/>
</dbReference>
<feature type="domain" description="Carbohydrate kinase PfkB" evidence="7">
    <location>
        <begin position="12"/>
        <end position="291"/>
    </location>
</feature>
<dbReference type="SUPFAM" id="SSF53613">
    <property type="entry name" value="Ribokinase-like"/>
    <property type="match status" value="1"/>
</dbReference>
<dbReference type="InterPro" id="IPR029056">
    <property type="entry name" value="Ribokinase-like"/>
</dbReference>
<dbReference type="PANTHER" id="PTHR46566">
    <property type="entry name" value="1-PHOSPHOFRUCTOKINASE-RELATED"/>
    <property type="match status" value="1"/>
</dbReference>
<comment type="caution">
    <text evidence="8">The sequence shown here is derived from an EMBL/GenBank/DDBJ whole genome shotgun (WGS) entry which is preliminary data.</text>
</comment>
<evidence type="ECO:0000256" key="6">
    <source>
        <dbReference type="PIRNR" id="PIRNR000535"/>
    </source>
</evidence>
<dbReference type="PIRSF" id="PIRSF000535">
    <property type="entry name" value="1PFK/6PFK/LacC"/>
    <property type="match status" value="1"/>
</dbReference>
<dbReference type="Proteomes" id="UP001501676">
    <property type="component" value="Unassembled WGS sequence"/>
</dbReference>
<keyword evidence="9" id="KW-1185">Reference proteome</keyword>
<name>A0ABP6T6F2_9ACTN</name>
<evidence type="ECO:0000256" key="4">
    <source>
        <dbReference type="ARBA" id="ARBA00022777"/>
    </source>
</evidence>
<proteinExistence type="inferred from homology"/>
<organism evidence="8 9">
    <name type="scientific">Cryptosporangium minutisporangium</name>
    <dbReference type="NCBI Taxonomy" id="113569"/>
    <lineage>
        <taxon>Bacteria</taxon>
        <taxon>Bacillati</taxon>
        <taxon>Actinomycetota</taxon>
        <taxon>Actinomycetes</taxon>
        <taxon>Cryptosporangiales</taxon>
        <taxon>Cryptosporangiaceae</taxon>
        <taxon>Cryptosporangium</taxon>
    </lineage>
</organism>
<keyword evidence="3" id="KW-0547">Nucleotide-binding</keyword>
<keyword evidence="2 6" id="KW-0808">Transferase</keyword>
<dbReference type="Pfam" id="PF00294">
    <property type="entry name" value="PfkB"/>
    <property type="match status" value="1"/>
</dbReference>
<dbReference type="EMBL" id="BAAAYN010000040">
    <property type="protein sequence ID" value="GAA3393092.1"/>
    <property type="molecule type" value="Genomic_DNA"/>
</dbReference>
<dbReference type="CDD" id="cd01164">
    <property type="entry name" value="FruK_PfkB_like"/>
    <property type="match status" value="1"/>
</dbReference>
<keyword evidence="5" id="KW-0067">ATP-binding</keyword>
<dbReference type="RefSeq" id="WP_345731345.1">
    <property type="nucleotide sequence ID" value="NZ_BAAAYN010000040.1"/>
</dbReference>
<keyword evidence="4" id="KW-0418">Kinase</keyword>
<gene>
    <name evidence="8" type="ORF">GCM10020369_57300</name>
</gene>
<evidence type="ECO:0000313" key="9">
    <source>
        <dbReference type="Proteomes" id="UP001501676"/>
    </source>
</evidence>
<evidence type="ECO:0000259" key="7">
    <source>
        <dbReference type="Pfam" id="PF00294"/>
    </source>
</evidence>